<comment type="subcellular location">
    <subcellularLocation>
        <location evidence="1">Membrane</location>
        <topology evidence="1">Multi-pass membrane protein</topology>
    </subcellularLocation>
</comment>
<evidence type="ECO:0000256" key="6">
    <source>
        <dbReference type="RuleBase" id="RU362091"/>
    </source>
</evidence>
<dbReference type="EMBL" id="JAWDGP010002227">
    <property type="protein sequence ID" value="KAK3784559.1"/>
    <property type="molecule type" value="Genomic_DNA"/>
</dbReference>
<evidence type="ECO:0000256" key="1">
    <source>
        <dbReference type="ARBA" id="ARBA00004141"/>
    </source>
</evidence>
<evidence type="ECO:0000256" key="3">
    <source>
        <dbReference type="ARBA" id="ARBA00022692"/>
    </source>
</evidence>
<dbReference type="AlphaFoldDB" id="A0AAE1DVJ8"/>
<dbReference type="Gene3D" id="1.20.1730.10">
    <property type="entry name" value="Sodium/glucose cotransporter"/>
    <property type="match status" value="2"/>
</dbReference>
<organism evidence="9 10">
    <name type="scientific">Elysia crispata</name>
    <name type="common">lettuce slug</name>
    <dbReference type="NCBI Taxonomy" id="231223"/>
    <lineage>
        <taxon>Eukaryota</taxon>
        <taxon>Metazoa</taxon>
        <taxon>Spiralia</taxon>
        <taxon>Lophotrochozoa</taxon>
        <taxon>Mollusca</taxon>
        <taxon>Gastropoda</taxon>
        <taxon>Heterobranchia</taxon>
        <taxon>Euthyneura</taxon>
        <taxon>Panpulmonata</taxon>
        <taxon>Sacoglossa</taxon>
        <taxon>Placobranchoidea</taxon>
        <taxon>Plakobranchidae</taxon>
        <taxon>Elysia</taxon>
    </lineage>
</organism>
<keyword evidence="4 8" id="KW-1133">Transmembrane helix</keyword>
<name>A0AAE1DVJ8_9GAST</name>
<evidence type="ECO:0000256" key="2">
    <source>
        <dbReference type="ARBA" id="ARBA00006434"/>
    </source>
</evidence>
<dbReference type="Proteomes" id="UP001283361">
    <property type="component" value="Unassembled WGS sequence"/>
</dbReference>
<feature type="transmembrane region" description="Helical" evidence="8">
    <location>
        <begin position="172"/>
        <end position="191"/>
    </location>
</feature>
<reference evidence="9" key="1">
    <citation type="journal article" date="2023" name="G3 (Bethesda)">
        <title>A reference genome for the long-term kleptoplast-retaining sea slug Elysia crispata morphotype clarki.</title>
        <authorList>
            <person name="Eastman K.E."/>
            <person name="Pendleton A.L."/>
            <person name="Shaikh M.A."/>
            <person name="Suttiyut T."/>
            <person name="Ogas R."/>
            <person name="Tomko P."/>
            <person name="Gavelis G."/>
            <person name="Widhalm J.R."/>
            <person name="Wisecaver J.H."/>
        </authorList>
    </citation>
    <scope>NUCLEOTIDE SEQUENCE</scope>
    <source>
        <strain evidence="9">ECLA1</strain>
    </source>
</reference>
<proteinExistence type="inferred from homology"/>
<keyword evidence="5 8" id="KW-0472">Membrane</keyword>
<feature type="transmembrane region" description="Helical" evidence="8">
    <location>
        <begin position="203"/>
        <end position="225"/>
    </location>
</feature>
<dbReference type="GO" id="GO:0005886">
    <property type="term" value="C:plasma membrane"/>
    <property type="evidence" value="ECO:0007669"/>
    <property type="project" value="TreeGrafter"/>
</dbReference>
<gene>
    <name evidence="9" type="ORF">RRG08_065675</name>
</gene>
<feature type="transmembrane region" description="Helical" evidence="8">
    <location>
        <begin position="276"/>
        <end position="299"/>
    </location>
</feature>
<feature type="region of interest" description="Disordered" evidence="7">
    <location>
        <begin position="338"/>
        <end position="357"/>
    </location>
</feature>
<protein>
    <submittedName>
        <fullName evidence="9">Uncharacterized protein</fullName>
    </submittedName>
</protein>
<dbReference type="PANTHER" id="PTHR11819">
    <property type="entry name" value="SOLUTE CARRIER FAMILY 5"/>
    <property type="match status" value="1"/>
</dbReference>
<dbReference type="GO" id="GO:0005412">
    <property type="term" value="F:D-glucose:sodium symporter activity"/>
    <property type="evidence" value="ECO:0007669"/>
    <property type="project" value="TreeGrafter"/>
</dbReference>
<feature type="compositionally biased region" description="Low complexity" evidence="7">
    <location>
        <begin position="366"/>
        <end position="377"/>
    </location>
</feature>
<dbReference type="InterPro" id="IPR038377">
    <property type="entry name" value="Na/Glc_symporter_sf"/>
</dbReference>
<comment type="caution">
    <text evidence="9">The sequence shown here is derived from an EMBL/GenBank/DDBJ whole genome shotgun (WGS) entry which is preliminary data.</text>
</comment>
<dbReference type="InterPro" id="IPR001734">
    <property type="entry name" value="Na/solute_symporter"/>
</dbReference>
<keyword evidence="3 8" id="KW-0812">Transmembrane</keyword>
<feature type="transmembrane region" description="Helical" evidence="8">
    <location>
        <begin position="237"/>
        <end position="256"/>
    </location>
</feature>
<dbReference type="PANTHER" id="PTHR11819:SF195">
    <property type="entry name" value="SODIUM_GLUCOSE COTRANSPORTER 4"/>
    <property type="match status" value="1"/>
</dbReference>
<feature type="region of interest" description="Disordered" evidence="7">
    <location>
        <begin position="366"/>
        <end position="397"/>
    </location>
</feature>
<feature type="non-terminal residue" evidence="9">
    <location>
        <position position="1"/>
    </location>
</feature>
<evidence type="ECO:0000256" key="5">
    <source>
        <dbReference type="ARBA" id="ARBA00023136"/>
    </source>
</evidence>
<evidence type="ECO:0000313" key="9">
    <source>
        <dbReference type="EMBL" id="KAK3784559.1"/>
    </source>
</evidence>
<dbReference type="PROSITE" id="PS50283">
    <property type="entry name" value="NA_SOLUT_SYMP_3"/>
    <property type="match status" value="1"/>
</dbReference>
<evidence type="ECO:0000313" key="10">
    <source>
        <dbReference type="Proteomes" id="UP001283361"/>
    </source>
</evidence>
<comment type="similarity">
    <text evidence="2 6">Belongs to the sodium:solute symporter (SSF) (TC 2.A.21) family.</text>
</comment>
<evidence type="ECO:0000256" key="7">
    <source>
        <dbReference type="SAM" id="MobiDB-lite"/>
    </source>
</evidence>
<feature type="transmembrane region" description="Helical" evidence="8">
    <location>
        <begin position="455"/>
        <end position="473"/>
    </location>
</feature>
<keyword evidence="10" id="KW-1185">Reference proteome</keyword>
<evidence type="ECO:0000256" key="4">
    <source>
        <dbReference type="ARBA" id="ARBA00022989"/>
    </source>
</evidence>
<sequence length="474" mass="52603">YTNCGIPKARSWNIFRPHYNLELPWPGMIFGITINSLWYFCCDQAVVQSGLGARDIVQAKYALRPVRVRQDLDHNLPDPARHNWPRILYTDLVACADPTVCQRICGSTHGCSDMAFPLLFLDVVPQGYRGVVLAALLACGVSSLSASLNSGSTIFTLNVYRNFRPIMMETELLVVTRTSVIVIGCLSLMVVPFVKATPLLHDYIQNITSSFAPPILAVFLCGLLWERASEQSAFRALLLGLLLAVIRLVWGLPPSAGSSVATSPNRPSPQIIANFHFLHFSIFVFVLCTAYIAVAGVFSEPISEVHMYRLLYWLRHSKLDRVDLDELDEAYQQLIAEQVSEDSEQEPSEPMARAASITSASVDFQPPAEVESPAAKEPSAEEAEQSAEGTAPSPAEEVKQKLWKQRFGQWATRTIKSLCLIRDDFSVRLVTRNVLRETVKQRADIHESSGRGASLNMHAMLLLLVTAVLWGFLA</sequence>
<evidence type="ECO:0000256" key="8">
    <source>
        <dbReference type="SAM" id="Phobius"/>
    </source>
</evidence>
<accession>A0AAE1DVJ8</accession>
<dbReference type="Pfam" id="PF00474">
    <property type="entry name" value="SSF"/>
    <property type="match status" value="1"/>
</dbReference>